<protein>
    <submittedName>
        <fullName evidence="1">Uncharacterized protein</fullName>
    </submittedName>
</protein>
<name>A0ACC2NHA4_9HYME</name>
<reference evidence="1" key="1">
    <citation type="submission" date="2023-04" db="EMBL/GenBank/DDBJ databases">
        <title>A chromosome-level genome assembly of the parasitoid wasp Eretmocerus hayati.</title>
        <authorList>
            <person name="Zhong Y."/>
            <person name="Liu S."/>
            <person name="Liu Y."/>
        </authorList>
    </citation>
    <scope>NUCLEOTIDE SEQUENCE</scope>
    <source>
        <strain evidence="1">ZJU_SS_LIU_2023</strain>
    </source>
</reference>
<comment type="caution">
    <text evidence="1">The sequence shown here is derived from an EMBL/GenBank/DDBJ whole genome shotgun (WGS) entry which is preliminary data.</text>
</comment>
<organism evidence="1 2">
    <name type="scientific">Eretmocerus hayati</name>
    <dbReference type="NCBI Taxonomy" id="131215"/>
    <lineage>
        <taxon>Eukaryota</taxon>
        <taxon>Metazoa</taxon>
        <taxon>Ecdysozoa</taxon>
        <taxon>Arthropoda</taxon>
        <taxon>Hexapoda</taxon>
        <taxon>Insecta</taxon>
        <taxon>Pterygota</taxon>
        <taxon>Neoptera</taxon>
        <taxon>Endopterygota</taxon>
        <taxon>Hymenoptera</taxon>
        <taxon>Apocrita</taxon>
        <taxon>Proctotrupomorpha</taxon>
        <taxon>Chalcidoidea</taxon>
        <taxon>Aphelinidae</taxon>
        <taxon>Aphelininae</taxon>
        <taxon>Eretmocerus</taxon>
    </lineage>
</organism>
<keyword evidence="2" id="KW-1185">Reference proteome</keyword>
<proteinExistence type="predicted"/>
<evidence type="ECO:0000313" key="2">
    <source>
        <dbReference type="Proteomes" id="UP001239111"/>
    </source>
</evidence>
<dbReference type="Proteomes" id="UP001239111">
    <property type="component" value="Chromosome 3"/>
</dbReference>
<sequence length="164" mass="19007">MKAWVREKVMKLSLSELNRNSVDETCEVLLNILEKYVYKMDLDPKSVENEGSWLSRENTLLIIESYHATGEPQVLRKYKLPKLFRLLLKYALPTKIISDTTRHFRMPVWALFENENKVLEFDFVNPALTLKYTGSDSMCTPLSILSEYTIPKTNGTTCLKSLSH</sequence>
<accession>A0ACC2NHA4</accession>
<evidence type="ECO:0000313" key="1">
    <source>
        <dbReference type="EMBL" id="KAJ8670188.1"/>
    </source>
</evidence>
<dbReference type="EMBL" id="CM056743">
    <property type="protein sequence ID" value="KAJ8670188.1"/>
    <property type="molecule type" value="Genomic_DNA"/>
</dbReference>
<gene>
    <name evidence="1" type="ORF">QAD02_001447</name>
</gene>